<dbReference type="InterPro" id="IPR004331">
    <property type="entry name" value="SPX_dom"/>
</dbReference>
<organism evidence="2 3">
    <name type="scientific">Olea europaea subsp. europaea</name>
    <dbReference type="NCBI Taxonomy" id="158383"/>
    <lineage>
        <taxon>Eukaryota</taxon>
        <taxon>Viridiplantae</taxon>
        <taxon>Streptophyta</taxon>
        <taxon>Embryophyta</taxon>
        <taxon>Tracheophyta</taxon>
        <taxon>Spermatophyta</taxon>
        <taxon>Magnoliopsida</taxon>
        <taxon>eudicotyledons</taxon>
        <taxon>Gunneridae</taxon>
        <taxon>Pentapetalae</taxon>
        <taxon>asterids</taxon>
        <taxon>lamiids</taxon>
        <taxon>Lamiales</taxon>
        <taxon>Oleaceae</taxon>
        <taxon>Oleeae</taxon>
        <taxon>Olea</taxon>
    </lineage>
</organism>
<proteinExistence type="predicted"/>
<dbReference type="GO" id="GO:0005802">
    <property type="term" value="C:trans-Golgi network"/>
    <property type="evidence" value="ECO:0007669"/>
    <property type="project" value="TreeGrafter"/>
</dbReference>
<dbReference type="GO" id="GO:0016036">
    <property type="term" value="P:cellular response to phosphate starvation"/>
    <property type="evidence" value="ECO:0007669"/>
    <property type="project" value="TreeGrafter"/>
</dbReference>
<dbReference type="PANTHER" id="PTHR10783:SF124">
    <property type="entry name" value="PHOSPHATE TRANSPORTER PHO1 HOMOLOG 9"/>
    <property type="match status" value="1"/>
</dbReference>
<evidence type="ECO:0000259" key="1">
    <source>
        <dbReference type="Pfam" id="PF03105"/>
    </source>
</evidence>
<dbReference type="AlphaFoldDB" id="A0A8S0QT09"/>
<dbReference type="Gramene" id="OE9A090145T1">
    <property type="protein sequence ID" value="OE9A090145C1"/>
    <property type="gene ID" value="OE9A090145"/>
</dbReference>
<comment type="caution">
    <text evidence="2">The sequence shown here is derived from an EMBL/GenBank/DDBJ whole genome shotgun (WGS) entry which is preliminary data.</text>
</comment>
<evidence type="ECO:0000313" key="3">
    <source>
        <dbReference type="Proteomes" id="UP000594638"/>
    </source>
</evidence>
<dbReference type="Pfam" id="PF03105">
    <property type="entry name" value="SPX"/>
    <property type="match status" value="1"/>
</dbReference>
<keyword evidence="3" id="KW-1185">Reference proteome</keyword>
<sequence>MDVIQEIEMGACEDEMKTEKKDSNGFRPPSLQVLDHVKINMEPDTPVSTLKNVIMSSKSDLSFNKDELRKAEEKLRRAFIEFYRKLRLLKSYCFLNMLAAERARTSKAEGPEEASMRVYSREGSTFWIKTESITQWVEEF</sequence>
<protein>
    <submittedName>
        <fullName evidence="2">Phosphate transporter PHO1 homolog 9</fullName>
    </submittedName>
</protein>
<gene>
    <name evidence="2" type="ORF">OLEA9_A090145</name>
</gene>
<feature type="domain" description="SPX" evidence="1">
    <location>
        <begin position="16"/>
        <end position="99"/>
    </location>
</feature>
<dbReference type="GO" id="GO:0006817">
    <property type="term" value="P:phosphate ion transport"/>
    <property type="evidence" value="ECO:0007669"/>
    <property type="project" value="TreeGrafter"/>
</dbReference>
<dbReference type="GO" id="GO:0005886">
    <property type="term" value="C:plasma membrane"/>
    <property type="evidence" value="ECO:0007669"/>
    <property type="project" value="TreeGrafter"/>
</dbReference>
<dbReference type="Proteomes" id="UP000594638">
    <property type="component" value="Unassembled WGS sequence"/>
</dbReference>
<accession>A0A8S0QT09</accession>
<dbReference type="OrthoDB" id="9970435at2759"/>
<dbReference type="EMBL" id="CACTIH010001917">
    <property type="protein sequence ID" value="CAA2968643.1"/>
    <property type="molecule type" value="Genomic_DNA"/>
</dbReference>
<reference evidence="2 3" key="1">
    <citation type="submission" date="2019-12" db="EMBL/GenBank/DDBJ databases">
        <authorList>
            <person name="Alioto T."/>
            <person name="Alioto T."/>
            <person name="Gomez Garrido J."/>
        </authorList>
    </citation>
    <scope>NUCLEOTIDE SEQUENCE [LARGE SCALE GENOMIC DNA]</scope>
</reference>
<evidence type="ECO:0000313" key="2">
    <source>
        <dbReference type="EMBL" id="CAA2968643.1"/>
    </source>
</evidence>
<name>A0A8S0QT09_OLEEU</name>
<dbReference type="GO" id="GO:0000822">
    <property type="term" value="F:inositol hexakisphosphate binding"/>
    <property type="evidence" value="ECO:0007669"/>
    <property type="project" value="TreeGrafter"/>
</dbReference>
<dbReference type="PANTHER" id="PTHR10783">
    <property type="entry name" value="XENOTROPIC AND POLYTROPIC RETROVIRUS RECEPTOR 1-RELATED"/>
    <property type="match status" value="1"/>
</dbReference>